<feature type="transmembrane region" description="Helical" evidence="10">
    <location>
        <begin position="365"/>
        <end position="389"/>
    </location>
</feature>
<feature type="region of interest" description="Disordered" evidence="9">
    <location>
        <begin position="441"/>
        <end position="473"/>
    </location>
</feature>
<keyword evidence="13" id="KW-0418">Kinase</keyword>
<feature type="region of interest" description="Disordered" evidence="9">
    <location>
        <begin position="318"/>
        <end position="359"/>
    </location>
</feature>
<dbReference type="AlphaFoldDB" id="A0A833QN59"/>
<sequence length="824" mass="88608">MLLTMHRLSLSLLLLLSLFLSPLSALNQDGALLLSFKYSVLSDPYNSLSDWNYLDNTPCSWNGVMCMGFASTNTTDSTGTNTGTNFTSASSFVVSAVASPTISRVISLVLPNVQLAGTLVPELGLIEHLRHVELSGNALNGTIPSTFFNATELRILSVADNLISGEIPAPVPGRLTNLQVLNLSANGLIGTVPDGITLLPNLTFLSLSNNYLSGKLPSGDFASLESLDLSSNLINGSIPADLGTKNLKLLNLSSNRLTGQIPPELGLNFLANATIDLSFNNLTGEIPQTAVFLNQRENAFAGNGDLCGKPLLGKPCTIPSTLSDPPNSTESKSPPAIAVMPKNAPGDTNPGPRSDTSGRRGLRPIAILAIAVGDVAGIAVLFLIFLYVYQRKKRRGQVQEQHQEKRINSSTDREFGVAKVERGVKENKSLPISKTKGFSCCGNKNSNGEETDESSESSAWSDREETELKKTETEDINGKSLIDGATLVTVDGETELEMEGLLKASAYILGATGSSIVYKAVLSDGTSLAVRRIGESSCVTRFKDFDAQVKVLAKFKHPNLLRIKGFYWGADEKLLIHEYAVNGSLANISFNKKLGSSPFHMSWETRLRIARGTARGLSYLHEKKCVHGNIKPSNILLNADFDALIADFGLERLMVGDPVTGFKPGSSARLFGSKRSMHSTSSLPDLSQMPGASPSGLGSASLIGAPLPYHAPESLKNLKPNPKWDIYSFGVVLLELIAGRVLSEVELCQWNGGFMDEEKNRVLRMVDPALRGGIDGKEEVLLTCFKLGFSCCAVTPQKRPGMKEVLQVLERICSTSASTSHLNY</sequence>
<dbReference type="OrthoDB" id="346907at2759"/>
<dbReference type="Gene3D" id="1.10.510.10">
    <property type="entry name" value="Transferase(Phosphotransferase) domain 1"/>
    <property type="match status" value="1"/>
</dbReference>
<feature type="compositionally biased region" description="Basic and acidic residues" evidence="9">
    <location>
        <begin position="461"/>
        <end position="473"/>
    </location>
</feature>
<evidence type="ECO:0000256" key="9">
    <source>
        <dbReference type="SAM" id="MobiDB-lite"/>
    </source>
</evidence>
<keyword evidence="7 10" id="KW-1133">Transmembrane helix</keyword>
<dbReference type="EMBL" id="SWLB01000014">
    <property type="protein sequence ID" value="KAF3329530.1"/>
    <property type="molecule type" value="Genomic_DNA"/>
</dbReference>
<comment type="caution">
    <text evidence="13">The sequence shown here is derived from an EMBL/GenBank/DDBJ whole genome shotgun (WGS) entry which is preliminary data.</text>
</comment>
<keyword evidence="5 11" id="KW-0732">Signal</keyword>
<dbReference type="PROSITE" id="PS50011">
    <property type="entry name" value="PROTEIN_KINASE_DOM"/>
    <property type="match status" value="1"/>
</dbReference>
<keyword evidence="2" id="KW-0597">Phosphoprotein</keyword>
<reference evidence="13" key="1">
    <citation type="submission" date="2020-01" db="EMBL/GenBank/DDBJ databases">
        <title>Genome sequence of Kobresia littledalei, the first chromosome-level genome in the family Cyperaceae.</title>
        <authorList>
            <person name="Qu G."/>
        </authorList>
    </citation>
    <scope>NUCLEOTIDE SEQUENCE</scope>
    <source>
        <strain evidence="13">C.B.Clarke</strain>
        <tissue evidence="13">Leaf</tissue>
    </source>
</reference>
<evidence type="ECO:0000259" key="12">
    <source>
        <dbReference type="PROSITE" id="PS50011"/>
    </source>
</evidence>
<dbReference type="Proteomes" id="UP000623129">
    <property type="component" value="Unassembled WGS sequence"/>
</dbReference>
<keyword evidence="13" id="KW-0808">Transferase</keyword>
<dbReference type="InterPro" id="IPR001245">
    <property type="entry name" value="Ser-Thr/Tyr_kinase_cat_dom"/>
</dbReference>
<dbReference type="GO" id="GO:0004672">
    <property type="term" value="F:protein kinase activity"/>
    <property type="evidence" value="ECO:0007669"/>
    <property type="project" value="InterPro"/>
</dbReference>
<feature type="signal peptide" evidence="11">
    <location>
        <begin position="1"/>
        <end position="25"/>
    </location>
</feature>
<evidence type="ECO:0000313" key="14">
    <source>
        <dbReference type="Proteomes" id="UP000623129"/>
    </source>
</evidence>
<dbReference type="InterPro" id="IPR001611">
    <property type="entry name" value="Leu-rich_rpt"/>
</dbReference>
<evidence type="ECO:0000256" key="6">
    <source>
        <dbReference type="ARBA" id="ARBA00022737"/>
    </source>
</evidence>
<dbReference type="Gene3D" id="3.80.10.10">
    <property type="entry name" value="Ribonuclease Inhibitor"/>
    <property type="match status" value="2"/>
</dbReference>
<evidence type="ECO:0000313" key="13">
    <source>
        <dbReference type="EMBL" id="KAF3329530.1"/>
    </source>
</evidence>
<organism evidence="13 14">
    <name type="scientific">Carex littledalei</name>
    <dbReference type="NCBI Taxonomy" id="544730"/>
    <lineage>
        <taxon>Eukaryota</taxon>
        <taxon>Viridiplantae</taxon>
        <taxon>Streptophyta</taxon>
        <taxon>Embryophyta</taxon>
        <taxon>Tracheophyta</taxon>
        <taxon>Spermatophyta</taxon>
        <taxon>Magnoliopsida</taxon>
        <taxon>Liliopsida</taxon>
        <taxon>Poales</taxon>
        <taxon>Cyperaceae</taxon>
        <taxon>Cyperoideae</taxon>
        <taxon>Cariceae</taxon>
        <taxon>Carex</taxon>
        <taxon>Carex subgen. Euthyceras</taxon>
    </lineage>
</organism>
<dbReference type="PANTHER" id="PTHR48007:SF47">
    <property type="entry name" value="PROTEIN KINASE DOMAIN-CONTAINING PROTEIN"/>
    <property type="match status" value="1"/>
</dbReference>
<dbReference type="SUPFAM" id="SSF56112">
    <property type="entry name" value="Protein kinase-like (PK-like)"/>
    <property type="match status" value="1"/>
</dbReference>
<keyword evidence="8 10" id="KW-0472">Membrane</keyword>
<evidence type="ECO:0000256" key="10">
    <source>
        <dbReference type="SAM" id="Phobius"/>
    </source>
</evidence>
<feature type="chain" id="PRO_5032598734" evidence="11">
    <location>
        <begin position="26"/>
        <end position="824"/>
    </location>
</feature>
<protein>
    <submittedName>
        <fullName evidence="13">Putative LRR receptor-like serine/threonine-protein kinase</fullName>
    </submittedName>
</protein>
<dbReference type="InterPro" id="IPR011009">
    <property type="entry name" value="Kinase-like_dom_sf"/>
</dbReference>
<gene>
    <name evidence="13" type="ORF">FCM35_KLT04861</name>
</gene>
<evidence type="ECO:0000256" key="11">
    <source>
        <dbReference type="SAM" id="SignalP"/>
    </source>
</evidence>
<evidence type="ECO:0000256" key="3">
    <source>
        <dbReference type="ARBA" id="ARBA00022614"/>
    </source>
</evidence>
<dbReference type="Pfam" id="PF00560">
    <property type="entry name" value="LRR_1"/>
    <property type="match status" value="5"/>
</dbReference>
<proteinExistence type="predicted"/>
<dbReference type="PANTHER" id="PTHR48007">
    <property type="entry name" value="LEUCINE-RICH REPEAT RECEPTOR-LIKE PROTEIN KINASE PXC1"/>
    <property type="match status" value="1"/>
</dbReference>
<dbReference type="GO" id="GO:0005524">
    <property type="term" value="F:ATP binding"/>
    <property type="evidence" value="ECO:0007669"/>
    <property type="project" value="InterPro"/>
</dbReference>
<dbReference type="Gene3D" id="3.30.200.20">
    <property type="entry name" value="Phosphorylase Kinase, domain 1"/>
    <property type="match status" value="1"/>
</dbReference>
<dbReference type="PROSITE" id="PS51450">
    <property type="entry name" value="LRR"/>
    <property type="match status" value="1"/>
</dbReference>
<dbReference type="InterPro" id="IPR000719">
    <property type="entry name" value="Prot_kinase_dom"/>
</dbReference>
<keyword evidence="14" id="KW-1185">Reference proteome</keyword>
<dbReference type="Pfam" id="PF08263">
    <property type="entry name" value="LRRNT_2"/>
    <property type="match status" value="1"/>
</dbReference>
<dbReference type="InterPro" id="IPR032675">
    <property type="entry name" value="LRR_dom_sf"/>
</dbReference>
<name>A0A833QN59_9POAL</name>
<dbReference type="InterPro" id="IPR003591">
    <property type="entry name" value="Leu-rich_rpt_typical-subtyp"/>
</dbReference>
<comment type="subcellular location">
    <subcellularLocation>
        <location evidence="1">Membrane</location>
        <topology evidence="1">Single-pass membrane protein</topology>
    </subcellularLocation>
</comment>
<feature type="compositionally biased region" description="Polar residues" evidence="9">
    <location>
        <begin position="318"/>
        <end position="332"/>
    </location>
</feature>
<evidence type="ECO:0000256" key="1">
    <source>
        <dbReference type="ARBA" id="ARBA00004167"/>
    </source>
</evidence>
<keyword evidence="13" id="KW-0675">Receptor</keyword>
<dbReference type="InterPro" id="IPR046959">
    <property type="entry name" value="PRK1-6/SRF4-like"/>
</dbReference>
<feature type="domain" description="Protein kinase" evidence="12">
    <location>
        <begin position="503"/>
        <end position="812"/>
    </location>
</feature>
<keyword evidence="6" id="KW-0677">Repeat</keyword>
<dbReference type="GO" id="GO:0016020">
    <property type="term" value="C:membrane"/>
    <property type="evidence" value="ECO:0007669"/>
    <property type="project" value="UniProtKB-SubCell"/>
</dbReference>
<accession>A0A833QN59</accession>
<keyword evidence="4 10" id="KW-0812">Transmembrane</keyword>
<evidence type="ECO:0000256" key="8">
    <source>
        <dbReference type="ARBA" id="ARBA00023136"/>
    </source>
</evidence>
<dbReference type="FunFam" id="3.80.10.10:FF:000722">
    <property type="entry name" value="Leucine-rich repeat receptor-like protein kinase"/>
    <property type="match status" value="1"/>
</dbReference>
<evidence type="ECO:0000256" key="4">
    <source>
        <dbReference type="ARBA" id="ARBA00022692"/>
    </source>
</evidence>
<dbReference type="SMART" id="SM00369">
    <property type="entry name" value="LRR_TYP"/>
    <property type="match status" value="4"/>
</dbReference>
<keyword evidence="3" id="KW-0433">Leucine-rich repeat</keyword>
<evidence type="ECO:0000256" key="7">
    <source>
        <dbReference type="ARBA" id="ARBA00022989"/>
    </source>
</evidence>
<dbReference type="SUPFAM" id="SSF52058">
    <property type="entry name" value="L domain-like"/>
    <property type="match status" value="1"/>
</dbReference>
<evidence type="ECO:0000256" key="2">
    <source>
        <dbReference type="ARBA" id="ARBA00022553"/>
    </source>
</evidence>
<dbReference type="Pfam" id="PF07714">
    <property type="entry name" value="PK_Tyr_Ser-Thr"/>
    <property type="match status" value="2"/>
</dbReference>
<dbReference type="InterPro" id="IPR013210">
    <property type="entry name" value="LRR_N_plant-typ"/>
</dbReference>
<evidence type="ECO:0000256" key="5">
    <source>
        <dbReference type="ARBA" id="ARBA00022729"/>
    </source>
</evidence>